<gene>
    <name evidence="2" type="ORF">NCTC11541_01304</name>
</gene>
<dbReference type="OrthoDB" id="5368626at2"/>
<feature type="compositionally biased region" description="Polar residues" evidence="1">
    <location>
        <begin position="40"/>
        <end position="50"/>
    </location>
</feature>
<dbReference type="AlphaFoldDB" id="A0A3S4USR5"/>
<dbReference type="RefSeq" id="WP_027303643.1">
    <property type="nucleotide sequence ID" value="NZ_CBCRZS010000001.1"/>
</dbReference>
<dbReference type="EMBL" id="LR134372">
    <property type="protein sequence ID" value="VEG85260.1"/>
    <property type="molecule type" value="Genomic_DNA"/>
</dbReference>
<evidence type="ECO:0000313" key="3">
    <source>
        <dbReference type="Proteomes" id="UP000278157"/>
    </source>
</evidence>
<reference evidence="2 3" key="1">
    <citation type="submission" date="2018-12" db="EMBL/GenBank/DDBJ databases">
        <authorList>
            <consortium name="Pathogen Informatics"/>
        </authorList>
    </citation>
    <scope>NUCLEOTIDE SEQUENCE [LARGE SCALE GENOMIC DNA]</scope>
    <source>
        <strain evidence="2 3">NCTC11541</strain>
    </source>
</reference>
<organism evidence="2 3">
    <name type="scientific">Campylobacter upsaliensis</name>
    <dbReference type="NCBI Taxonomy" id="28080"/>
    <lineage>
        <taxon>Bacteria</taxon>
        <taxon>Pseudomonadati</taxon>
        <taxon>Campylobacterota</taxon>
        <taxon>Epsilonproteobacteria</taxon>
        <taxon>Campylobacterales</taxon>
        <taxon>Campylobacteraceae</taxon>
        <taxon>Campylobacter</taxon>
    </lineage>
</organism>
<proteinExistence type="predicted"/>
<name>A0A3S4USR5_CAMUP</name>
<evidence type="ECO:0000313" key="2">
    <source>
        <dbReference type="EMBL" id="VEG85260.1"/>
    </source>
</evidence>
<feature type="compositionally biased region" description="Basic and acidic residues" evidence="1">
    <location>
        <begin position="53"/>
        <end position="68"/>
    </location>
</feature>
<feature type="region of interest" description="Disordered" evidence="1">
    <location>
        <begin position="39"/>
        <end position="68"/>
    </location>
</feature>
<dbReference type="Proteomes" id="UP000278157">
    <property type="component" value="Chromosome"/>
</dbReference>
<sequence>MQKVFASKFLEPMDYITQQTQNWSWEPANSEALQIYASGAPTSTQQTTYANARDNRSDSDRPNEGMAV</sequence>
<protein>
    <submittedName>
        <fullName evidence="2">Uncharacterized protein</fullName>
    </submittedName>
</protein>
<evidence type="ECO:0000256" key="1">
    <source>
        <dbReference type="SAM" id="MobiDB-lite"/>
    </source>
</evidence>
<accession>A0A3S4USR5</accession>